<dbReference type="OrthoDB" id="5987340at2759"/>
<dbReference type="SUPFAM" id="SSF56672">
    <property type="entry name" value="DNA/RNA polymerases"/>
    <property type="match status" value="1"/>
</dbReference>
<dbReference type="Pfam" id="PF18701">
    <property type="entry name" value="DUF5641"/>
    <property type="match status" value="1"/>
</dbReference>
<dbReference type="EMBL" id="LSMT01000739">
    <property type="protein sequence ID" value="PFX14734.1"/>
    <property type="molecule type" value="Genomic_DNA"/>
</dbReference>
<dbReference type="InterPro" id="IPR036397">
    <property type="entry name" value="RNaseH_sf"/>
</dbReference>
<feature type="region of interest" description="Disordered" evidence="1">
    <location>
        <begin position="237"/>
        <end position="259"/>
    </location>
</feature>
<name>A0A2B4R8R4_STYPI</name>
<feature type="compositionally biased region" description="Polar residues" evidence="1">
    <location>
        <begin position="1"/>
        <end position="10"/>
    </location>
</feature>
<dbReference type="SUPFAM" id="SSF53098">
    <property type="entry name" value="Ribonuclease H-like"/>
    <property type="match status" value="1"/>
</dbReference>
<dbReference type="GO" id="GO:0003676">
    <property type="term" value="F:nucleic acid binding"/>
    <property type="evidence" value="ECO:0007669"/>
    <property type="project" value="InterPro"/>
</dbReference>
<evidence type="ECO:0000313" key="4">
    <source>
        <dbReference type="Proteomes" id="UP000225706"/>
    </source>
</evidence>
<dbReference type="STRING" id="50429.A0A2B4R8R4"/>
<dbReference type="InterPro" id="IPR012337">
    <property type="entry name" value="RNaseH-like_sf"/>
</dbReference>
<dbReference type="Gene3D" id="3.30.420.10">
    <property type="entry name" value="Ribonuclease H-like superfamily/Ribonuclease H"/>
    <property type="match status" value="1"/>
</dbReference>
<feature type="region of interest" description="Disordered" evidence="1">
    <location>
        <begin position="1"/>
        <end position="37"/>
    </location>
</feature>
<keyword evidence="4" id="KW-1185">Reference proteome</keyword>
<evidence type="ECO:0000256" key="1">
    <source>
        <dbReference type="SAM" id="MobiDB-lite"/>
    </source>
</evidence>
<dbReference type="Proteomes" id="UP000225706">
    <property type="component" value="Unassembled WGS sequence"/>
</dbReference>
<protein>
    <recommendedName>
        <fullName evidence="2">DUF5641 domain-containing protein</fullName>
    </recommendedName>
</protein>
<sequence>MVANTYSHTPVSPPFFQPADSNSQGTTQKRQRHPSRIALQSAIQEKTTELGKLRKTLQKTADSVYAALHEKASAIDKSALERPTQKYEEILSELQGLYAQDKWGDALSEAERVRKFGQSNLEYARTALCKAESVQFHDHLEDDFTSRKSRRSSRTSSSRSSVCSARTKALADLAAAKKQAEYDGIMAENELERRQREAEDERLREERRAKYDRDMVVLAAEKLAAIADAKLTAIERSMEEEEERSHPLSRASTTEDTRRRTQAWVNETTHIADKPNATPPEVPVTSGLERNYDGDTTVPINLPTQMHSLPQERPKSNQYTPLSQTPKTLGKIECLEAIVATNKQLTASLARQSLPKCPPDTFAKLSEREAEKLQVFADTCANEDSQMDFLPGLACLNYPNAIKPIVEKLPSYLRLKWEKQVAEYAESNHNDYPRFHDFAVMIQKQATLKNHPNILEGGVTTLKETKPKEVQNSRSTLRPNAKVFVSQTKSIARNTSSTPNTEKRYLFHDSRGHDLASCKAFERKTLADRTDWIMRAGLCFKCLSLEHQAKDCNTLFRCEKCGSNLYNTPLHSEKRKPATEENGRELRTCISICQTRNGGLSCSKTVLVDVFQKKRPDVVQRVYAILDHQSNASMVSPHLANMLGTDCHRQKFLLSTFSAEKEKLADQNPPLDPNANIEILIGRDAPELLKVRAFRNGPKEAPWAQKLNLGWTLSGQVCPDRVGGPVHVSAHRIVVNIPEPNRPHLNQENRDLALNRESSPCYMTTPCLSYFVIKEEYAGGQQIAPDVYHRTPHDNKVSLSQEDHKFLEIMSRTTHKNSQGNWEMSLPFRKSNVVIPNSQSQAVSRLYGLLRSFKRNAQLERDYFVFMVKIFECGHAAQVPPDELKTANGSRQVWYLPQFTVCHPRKPDQIRVVFYSSAEFNGVSLNKELLSGPDQMNSLLGVLVRFRQENVALLCDVEQMFHSFYVNPEHRDYLRFLWFKDNDPLKEVVEYRMLVHLFGNVSSPAIATFGMRKTAKEGEEKFGAAAREFVCNDFYVHDGLTSRATDQETIELLRNTQAMLATAQLRLHKVVSNSITVMEAILVDDRGKCVCNLDFRHNSLPTHRSLGVQWDLESDSFTFHITLPERPFTLRGVLATINSVYDPLALAAPKLCQFLDVITPRISAAWYVRKFIHSQMQVKTGLESSPTFAKSVSQETLTLHSCSVKPGWLPRNRQQFLDLSSQSVKKLLEELNLPIHEVVFYTDSKVALGYIQNDSRRFYVYVANRVQVIRSISDPTQWRYAGTTLNPADLTTREVTEEHLKDSRWLHGPEFLREASPNTLSTVEKIALDLQDPEFRRQVTTYTTDVVTIPGLGAERFSRFFQFHVSATSPSQFNCHGERARAIHIEILESMDTSAFICALRRFLSIRGPTARIRCDCGSNFIGAKSEFDQASQEMDEGALKTYLANHGCEWSFNPTHASHSGGVWERQISTIRRVPEAMLLELGNPKLTHELLVTLLAEVSALVNASSIATVLSDVEDPLPLSPSMLLTLKSRPLLPPPKNFVPQDLYARRRWRRVQYLVDQFWVRWRREYLQSLQRRPKWNKRERNLTAGDIVLVRDKEAHRNDWQLARVAEAITSEDGEVRKANVLICKEGVRKTYQRPISELVLILQSQDVKNSNYVK</sequence>
<organism evidence="3 4">
    <name type="scientific">Stylophora pistillata</name>
    <name type="common">Smooth cauliflower coral</name>
    <dbReference type="NCBI Taxonomy" id="50429"/>
    <lineage>
        <taxon>Eukaryota</taxon>
        <taxon>Metazoa</taxon>
        <taxon>Cnidaria</taxon>
        <taxon>Anthozoa</taxon>
        <taxon>Hexacorallia</taxon>
        <taxon>Scleractinia</taxon>
        <taxon>Astrocoeniina</taxon>
        <taxon>Pocilloporidae</taxon>
        <taxon>Stylophora</taxon>
    </lineage>
</organism>
<proteinExistence type="predicted"/>
<feature type="domain" description="DUF5641" evidence="2">
    <location>
        <begin position="1551"/>
        <end position="1647"/>
    </location>
</feature>
<comment type="caution">
    <text evidence="3">The sequence shown here is derived from an EMBL/GenBank/DDBJ whole genome shotgun (WGS) entry which is preliminary data.</text>
</comment>
<dbReference type="PANTHER" id="PTHR47331">
    <property type="entry name" value="PHD-TYPE DOMAIN-CONTAINING PROTEIN"/>
    <property type="match status" value="1"/>
</dbReference>
<reference evidence="4" key="1">
    <citation type="journal article" date="2017" name="bioRxiv">
        <title>Comparative analysis of the genomes of Stylophora pistillata and Acropora digitifera provides evidence for extensive differences between species of corals.</title>
        <authorList>
            <person name="Voolstra C.R."/>
            <person name="Li Y."/>
            <person name="Liew Y.J."/>
            <person name="Baumgarten S."/>
            <person name="Zoccola D."/>
            <person name="Flot J.-F."/>
            <person name="Tambutte S."/>
            <person name="Allemand D."/>
            <person name="Aranda M."/>
        </authorList>
    </citation>
    <scope>NUCLEOTIDE SEQUENCE [LARGE SCALE GENOMIC DNA]</scope>
</reference>
<gene>
    <name evidence="3" type="ORF">AWC38_SpisGene21086</name>
</gene>
<accession>A0A2B4R8R4</accession>
<dbReference type="PANTHER" id="PTHR47331:SF6">
    <property type="entry name" value="DOUBLECORTIN DOMAIN-CONTAINING PROTEIN"/>
    <property type="match status" value="1"/>
</dbReference>
<evidence type="ECO:0000259" key="2">
    <source>
        <dbReference type="Pfam" id="PF18701"/>
    </source>
</evidence>
<dbReference type="InterPro" id="IPR043502">
    <property type="entry name" value="DNA/RNA_pol_sf"/>
</dbReference>
<dbReference type="GO" id="GO:0006259">
    <property type="term" value="P:DNA metabolic process"/>
    <property type="evidence" value="ECO:0007669"/>
    <property type="project" value="UniProtKB-ARBA"/>
</dbReference>
<dbReference type="InterPro" id="IPR040676">
    <property type="entry name" value="DUF5641"/>
</dbReference>
<feature type="compositionally biased region" description="Polar residues" evidence="1">
    <location>
        <begin position="19"/>
        <end position="28"/>
    </location>
</feature>
<evidence type="ECO:0000313" key="3">
    <source>
        <dbReference type="EMBL" id="PFX14734.1"/>
    </source>
</evidence>